<keyword evidence="4" id="KW-0472">Membrane</keyword>
<dbReference type="InterPro" id="IPR001082">
    <property type="entry name" value="Pilin"/>
</dbReference>
<dbReference type="InterPro" id="IPR012902">
    <property type="entry name" value="N_methyl_site"/>
</dbReference>
<comment type="similarity">
    <text evidence="1 3">Belongs to the N-Me-Phe pilin family.</text>
</comment>
<organism evidence="5 6">
    <name type="scientific">Comamonas jiangduensis</name>
    <dbReference type="NCBI Taxonomy" id="1194168"/>
    <lineage>
        <taxon>Bacteria</taxon>
        <taxon>Pseudomonadati</taxon>
        <taxon>Pseudomonadota</taxon>
        <taxon>Betaproteobacteria</taxon>
        <taxon>Burkholderiales</taxon>
        <taxon>Comamonadaceae</taxon>
        <taxon>Comamonas</taxon>
    </lineage>
</organism>
<dbReference type="PROSITE" id="PS00409">
    <property type="entry name" value="PROKAR_NTER_METHYL"/>
    <property type="match status" value="1"/>
</dbReference>
<dbReference type="Pfam" id="PF07963">
    <property type="entry name" value="N_methyl"/>
    <property type="match status" value="1"/>
</dbReference>
<dbReference type="SUPFAM" id="SSF54523">
    <property type="entry name" value="Pili subunits"/>
    <property type="match status" value="1"/>
</dbReference>
<evidence type="ECO:0000256" key="1">
    <source>
        <dbReference type="ARBA" id="ARBA00005233"/>
    </source>
</evidence>
<proteinExistence type="inferred from homology"/>
<evidence type="ECO:0000256" key="4">
    <source>
        <dbReference type="SAM" id="Phobius"/>
    </source>
</evidence>
<feature type="transmembrane region" description="Helical" evidence="4">
    <location>
        <begin position="54"/>
        <end position="75"/>
    </location>
</feature>
<gene>
    <name evidence="5" type="ORF">ACBP88_11945</name>
</gene>
<keyword evidence="4" id="KW-0812">Transmembrane</keyword>
<dbReference type="InterPro" id="IPR045584">
    <property type="entry name" value="Pilin-like"/>
</dbReference>
<keyword evidence="2" id="KW-0488">Methylation</keyword>
<name>A0ABV4IE92_9BURK</name>
<keyword evidence="3" id="KW-0281">Fimbrium</keyword>
<protein>
    <submittedName>
        <fullName evidence="5">Pilin</fullName>
    </submittedName>
</protein>
<dbReference type="Gene3D" id="3.30.700.10">
    <property type="entry name" value="Glycoprotein, Type 4 Pilin"/>
    <property type="match status" value="1"/>
</dbReference>
<keyword evidence="4" id="KW-1133">Transmembrane helix</keyword>
<dbReference type="NCBIfam" id="TIGR02532">
    <property type="entry name" value="IV_pilin_GFxxxE"/>
    <property type="match status" value="1"/>
</dbReference>
<dbReference type="PANTHER" id="PTHR30093">
    <property type="entry name" value="GENERAL SECRETION PATHWAY PROTEIN G"/>
    <property type="match status" value="1"/>
</dbReference>
<dbReference type="Pfam" id="PF00114">
    <property type="entry name" value="Pilin"/>
    <property type="match status" value="1"/>
</dbReference>
<reference evidence="5 6" key="1">
    <citation type="submission" date="2024-08" db="EMBL/GenBank/DDBJ databases">
        <authorList>
            <person name="Feng Z."/>
            <person name="Ronholm J."/>
        </authorList>
    </citation>
    <scope>NUCLEOTIDE SEQUENCE [LARGE SCALE GENOMIC DNA]</scope>
    <source>
        <strain evidence="5 6">4-AB0-8</strain>
    </source>
</reference>
<dbReference type="EMBL" id="JBGJLR010000013">
    <property type="protein sequence ID" value="MEZ2740148.1"/>
    <property type="molecule type" value="Genomic_DNA"/>
</dbReference>
<evidence type="ECO:0000256" key="2">
    <source>
        <dbReference type="ARBA" id="ARBA00022481"/>
    </source>
</evidence>
<dbReference type="RefSeq" id="WP_370892790.1">
    <property type="nucleotide sequence ID" value="NZ_JBGJLR010000013.1"/>
</dbReference>
<dbReference type="PANTHER" id="PTHR30093:SF34">
    <property type="entry name" value="PREPILIN PEPTIDASE-DEPENDENT PROTEIN D"/>
    <property type="match status" value="1"/>
</dbReference>
<dbReference type="Proteomes" id="UP001567350">
    <property type="component" value="Unassembled WGS sequence"/>
</dbReference>
<keyword evidence="6" id="KW-1185">Reference proteome</keyword>
<evidence type="ECO:0000313" key="5">
    <source>
        <dbReference type="EMBL" id="MEZ2740148.1"/>
    </source>
</evidence>
<comment type="caution">
    <text evidence="5">The sequence shown here is derived from an EMBL/GenBank/DDBJ whole genome shotgun (WGS) entry which is preliminary data.</text>
</comment>
<sequence length="238" mass="24115">MTFIVNLQANFADFDVCAVGRGWHADCSLEGVIFFFFTPRSFFMKRTMQKGFTLIELMIVVAIIGILAAVALPAYQDYTVRARVTEGLSLATAAKTAVAETFANTASGAVAPYAGVGAQAAVAANTAAYGYEYTAGTNVTRISIVGIADVAAPVAGEGVIGITYAGQVAGAFQAAAAGTAPVLVLTPGSGTVTNTATPSGLLLPGSPVVWGCGVRATAVFKFVPANCRFVTAAAIAGA</sequence>
<evidence type="ECO:0000256" key="3">
    <source>
        <dbReference type="RuleBase" id="RU000389"/>
    </source>
</evidence>
<accession>A0ABV4IE92</accession>
<evidence type="ECO:0000313" key="6">
    <source>
        <dbReference type="Proteomes" id="UP001567350"/>
    </source>
</evidence>